<protein>
    <submittedName>
        <fullName evidence="1">Uncharacterized protein</fullName>
    </submittedName>
</protein>
<gene>
    <name evidence="1" type="ORF">KU74_05190</name>
</gene>
<dbReference type="PIRSF" id="PIRSF014677">
    <property type="entry name" value="UCP014677"/>
    <property type="match status" value="1"/>
</dbReference>
<accession>A0A0M2F4D3</accession>
<dbReference type="RefSeq" id="WP_039313955.1">
    <property type="nucleotide sequence ID" value="NZ_JQOD01000001.1"/>
</dbReference>
<dbReference type="Pfam" id="PF13289">
    <property type="entry name" value="SIR2_2"/>
    <property type="match status" value="1"/>
</dbReference>
<dbReference type="Proteomes" id="UP000029435">
    <property type="component" value="Unassembled WGS sequence"/>
</dbReference>
<dbReference type="EMBL" id="JQOD01000001">
    <property type="protein sequence ID" value="KGA35868.1"/>
    <property type="molecule type" value="Genomic_DNA"/>
</dbReference>
<reference evidence="1 2" key="1">
    <citation type="submission" date="2014-08" db="EMBL/GenBank/DDBJ databases">
        <title>Genome sequences of NCPPB Pectobacterium isolates.</title>
        <authorList>
            <person name="Glover R.H."/>
            <person name="Sapp M."/>
            <person name="Elphinstone J."/>
        </authorList>
    </citation>
    <scope>NUCLEOTIDE SEQUENCE [LARGE SCALE GENOMIC DNA]</scope>
    <source>
        <strain evidence="1 2">LMG 21372</strain>
    </source>
</reference>
<name>A0A0M2F4D3_9GAMM</name>
<comment type="caution">
    <text evidence="1">The sequence shown here is derived from an EMBL/GenBank/DDBJ whole genome shotgun (WGS) entry which is preliminary data.</text>
</comment>
<proteinExistence type="predicted"/>
<dbReference type="AlphaFoldDB" id="A0A0M2F4D3"/>
<evidence type="ECO:0000313" key="1">
    <source>
        <dbReference type="EMBL" id="KGA35868.1"/>
    </source>
</evidence>
<evidence type="ECO:0000313" key="2">
    <source>
        <dbReference type="Proteomes" id="UP000029435"/>
    </source>
</evidence>
<dbReference type="InterPro" id="IPR011202">
    <property type="entry name" value="UCP014677"/>
</dbReference>
<dbReference type="OrthoDB" id="95129at2"/>
<organism evidence="1 2">
    <name type="scientific">Pectobacterium brasiliense</name>
    <dbReference type="NCBI Taxonomy" id="180957"/>
    <lineage>
        <taxon>Bacteria</taxon>
        <taxon>Pseudomonadati</taxon>
        <taxon>Pseudomonadota</taxon>
        <taxon>Gammaproteobacteria</taxon>
        <taxon>Enterobacterales</taxon>
        <taxon>Pectobacteriaceae</taxon>
        <taxon>Pectobacterium</taxon>
    </lineage>
</organism>
<sequence>MQIDEFFSSYKNHPILFVGAGFSIRYLFGSYSWSSLLEKVTRDLTGSNELFIDLRKKYNNEQFGVDYSSVAEDIEEFFEQELMKDRTGKFKEINDEYYHLAETDFSISRFKIYLTKLVDITNYKSTPEELEALSNASRNIASVITTNYDRFIEGTLGFKTVIGNDILLSNPYGSVYKIHGCITKPSSIIITKRDYKNFNTKYELIRAQLLSLFIHNPIIFIGYSIGDSNIKNVLKTIFSYVPKDSKIAEQIRNNFLLVEWSPGVDDMSVITHDIDIEDIGIIKINKVITDNFIELYKSISKLKLPVSVMDIRKVEDVFRKIKEGGDIKVKLVGDIDSLSNDEMVLAVGSMRIIKYHFQTLSEMMENYFDIIENNNKELIELLEKQVITSRNHIPAHGFDRICPGMNSMVNYKKNQIKNLNSSYRKLPDNCRVEERSIEEIFQNHGNSPTKINNIIFYNFHNDNIKASTIKDYLLSFKNKKTTDYRKLLSLYDFKIHSKIT</sequence>